<dbReference type="Pfam" id="PF00374">
    <property type="entry name" value="NiFeSe_Hases"/>
    <property type="match status" value="2"/>
</dbReference>
<dbReference type="Proteomes" id="UP000253752">
    <property type="component" value="Unassembled WGS sequence"/>
</dbReference>
<gene>
    <name evidence="3" type="ORF">C1872_14490</name>
</gene>
<dbReference type="InterPro" id="IPR001501">
    <property type="entry name" value="Ni-dep_hyd_lsu"/>
</dbReference>
<feature type="binding site" evidence="2">
    <location>
        <position position="430"/>
    </location>
    <ligand>
        <name>Mg(2+)</name>
        <dbReference type="ChEBI" id="CHEBI:18420"/>
    </ligand>
</feature>
<keyword evidence="2" id="KW-0408">Iron</keyword>
<dbReference type="EMBL" id="PPTX01000030">
    <property type="protein sequence ID" value="RDB75224.1"/>
    <property type="molecule type" value="Genomic_DNA"/>
</dbReference>
<feature type="binding site" evidence="2">
    <location>
        <position position="427"/>
    </location>
    <ligand>
        <name>Fe cation</name>
        <dbReference type="ChEBI" id="CHEBI:24875"/>
    </ligand>
</feature>
<keyword evidence="1" id="KW-0560">Oxidoreductase</keyword>
<protein>
    <submittedName>
        <fullName evidence="3">Ni/Fe hydrogenase subunit alpha</fullName>
    </submittedName>
</protein>
<dbReference type="InterPro" id="IPR029014">
    <property type="entry name" value="NiFe-Hase_large"/>
</dbReference>
<dbReference type="SUPFAM" id="SSF56762">
    <property type="entry name" value="HydB/Nqo4-like"/>
    <property type="match status" value="1"/>
</dbReference>
<keyword evidence="2" id="KW-0479">Metal-binding</keyword>
<feature type="binding site" evidence="2">
    <location>
        <position position="66"/>
    </location>
    <ligand>
        <name>Ni(2+)</name>
        <dbReference type="ChEBI" id="CHEBI:49786"/>
    </ligand>
</feature>
<dbReference type="GO" id="GO:0016151">
    <property type="term" value="F:nickel cation binding"/>
    <property type="evidence" value="ECO:0007669"/>
    <property type="project" value="InterPro"/>
</dbReference>
<feature type="binding site" evidence="2">
    <location>
        <position position="44"/>
    </location>
    <ligand>
        <name>Mg(2+)</name>
        <dbReference type="ChEBI" id="CHEBI:18420"/>
    </ligand>
</feature>
<evidence type="ECO:0000256" key="2">
    <source>
        <dbReference type="PIRSR" id="PIRSR601501-1"/>
    </source>
</evidence>
<dbReference type="PANTHER" id="PTHR43600">
    <property type="entry name" value="COENZYME F420 HYDROGENASE, SUBUNIT ALPHA"/>
    <property type="match status" value="1"/>
</dbReference>
<comment type="cofactor">
    <cofactor evidence="2">
        <name>Ni(2+)</name>
        <dbReference type="ChEBI" id="CHEBI:49786"/>
    </cofactor>
</comment>
<keyword evidence="2" id="KW-0460">Magnesium</keyword>
<feature type="binding site" evidence="2">
    <location>
        <position position="424"/>
    </location>
    <ligand>
        <name>Ni(2+)</name>
        <dbReference type="ChEBI" id="CHEBI:49786"/>
    </ligand>
</feature>
<comment type="cofactor">
    <cofactor evidence="2">
        <name>Fe cation</name>
        <dbReference type="ChEBI" id="CHEBI:24875"/>
    </cofactor>
</comment>
<feature type="binding site" evidence="2">
    <location>
        <position position="66"/>
    </location>
    <ligand>
        <name>Fe cation</name>
        <dbReference type="ChEBI" id="CHEBI:24875"/>
    </ligand>
</feature>
<proteinExistence type="predicted"/>
<evidence type="ECO:0000313" key="4">
    <source>
        <dbReference type="Proteomes" id="UP000253752"/>
    </source>
</evidence>
<dbReference type="Gene3D" id="1.10.645.10">
    <property type="entry name" value="Cytochrome-c3 Hydrogenase, chain B"/>
    <property type="match status" value="1"/>
</dbReference>
<name>A0A369MM68_EGGLN</name>
<dbReference type="PROSITE" id="PS00508">
    <property type="entry name" value="NI_HGENASE_L_2"/>
    <property type="match status" value="1"/>
</dbReference>
<dbReference type="PANTHER" id="PTHR43600:SF4">
    <property type="entry name" value="CYTOSOLIC NIFE-HYDROGENASE, ALPHA SUBUNIT"/>
    <property type="match status" value="1"/>
</dbReference>
<reference evidence="3 4" key="1">
    <citation type="journal article" date="2018" name="Elife">
        <title>Discovery and characterization of a prevalent human gut bacterial enzyme sufficient for the inactivation of a family of plant toxins.</title>
        <authorList>
            <person name="Koppel N."/>
            <person name="Bisanz J.E."/>
            <person name="Pandelia M.E."/>
            <person name="Turnbaugh P.J."/>
            <person name="Balskus E.P."/>
        </authorList>
    </citation>
    <scope>NUCLEOTIDE SEQUENCE [LARGE SCALE GENOMIC DNA]</scope>
    <source>
        <strain evidence="3 4">MR1 #12</strain>
    </source>
</reference>
<comment type="caution">
    <text evidence="3">The sequence shown here is derived from an EMBL/GenBank/DDBJ whole genome shotgun (WGS) entry which is preliminary data.</text>
</comment>
<dbReference type="AlphaFoldDB" id="A0A369MM68"/>
<accession>A0A369MM68</accession>
<organism evidence="3 4">
    <name type="scientific">Eggerthella lenta</name>
    <name type="common">Eubacterium lentum</name>
    <dbReference type="NCBI Taxonomy" id="84112"/>
    <lineage>
        <taxon>Bacteria</taxon>
        <taxon>Bacillati</taxon>
        <taxon>Actinomycetota</taxon>
        <taxon>Coriobacteriia</taxon>
        <taxon>Eggerthellales</taxon>
        <taxon>Eggerthellaceae</taxon>
        <taxon>Eggerthella</taxon>
    </lineage>
</organism>
<evidence type="ECO:0000313" key="3">
    <source>
        <dbReference type="EMBL" id="RDB75224.1"/>
    </source>
</evidence>
<feature type="binding site" evidence="2">
    <location>
        <position position="378"/>
    </location>
    <ligand>
        <name>Mg(2+)</name>
        <dbReference type="ChEBI" id="CHEBI:18420"/>
    </ligand>
</feature>
<sequence length="430" mass="46760">MTKTAIHVDHIARVEGHGNVHVVIEDGEVKTVEMNVVEPARLFESMVRGRRFEEIPYISSRICGICSSSHVVTDLKAIERVFGVEVTDRTRALRELLVYGSYLQNHASHLFVFAAPDFLGMPSVFPLAQTDPELFEQALGLKALGNELCTKVGGRSIHPITAVVGGFTHEIEPAEYLELADKMDAAMDFALEAVDLFRGFEVPDIATAGDMLAMVEDDYYPVECSDQAFFLNAGIVFDANEVQEHIEEHAVPHSAALLARVRETQSPYFTGALARVNASWQNLGQNAKVAAAKAGLRPPEANPFMNNVAQAVEIMDALDRCADLCRKLAEPGAIASSSLPVPFEVKAGRAVGFTEAPRGALFHDLTLDAEGRVTHASILTPTAQNVANLEADMRLLAEKLVADGAAEDVVRLEIEKLVRAYDPCLSCSVH</sequence>
<dbReference type="RefSeq" id="WP_009304617.1">
    <property type="nucleotide sequence ID" value="NZ_AP025575.1"/>
</dbReference>
<dbReference type="GO" id="GO:0008901">
    <property type="term" value="F:ferredoxin hydrogenase activity"/>
    <property type="evidence" value="ECO:0007669"/>
    <property type="project" value="InterPro"/>
</dbReference>
<feature type="binding site" evidence="2">
    <location>
        <position position="63"/>
    </location>
    <ligand>
        <name>Ni(2+)</name>
        <dbReference type="ChEBI" id="CHEBI:49786"/>
    </ligand>
</feature>
<keyword evidence="2" id="KW-0533">Nickel</keyword>
<dbReference type="InterPro" id="IPR018194">
    <property type="entry name" value="Ni-dep_hyd_lsu_Ni_BS"/>
</dbReference>
<evidence type="ECO:0000256" key="1">
    <source>
        <dbReference type="ARBA" id="ARBA00023002"/>
    </source>
</evidence>